<dbReference type="RefSeq" id="WP_085559877.1">
    <property type="nucleotide sequence ID" value="NZ_FOAH01000003.1"/>
</dbReference>
<gene>
    <name evidence="1" type="ORF">SAMN04488700_1778</name>
</gene>
<organism evidence="1 2">
    <name type="scientific">Carnobacterium iners</name>
    <dbReference type="NCBI Taxonomy" id="1073423"/>
    <lineage>
        <taxon>Bacteria</taxon>
        <taxon>Bacillati</taxon>
        <taxon>Bacillota</taxon>
        <taxon>Bacilli</taxon>
        <taxon>Lactobacillales</taxon>
        <taxon>Carnobacteriaceae</taxon>
        <taxon>Carnobacterium</taxon>
    </lineage>
</organism>
<dbReference type="GO" id="GO:0005829">
    <property type="term" value="C:cytosol"/>
    <property type="evidence" value="ECO:0007669"/>
    <property type="project" value="TreeGrafter"/>
</dbReference>
<dbReference type="GO" id="GO:0000287">
    <property type="term" value="F:magnesium ion binding"/>
    <property type="evidence" value="ECO:0007669"/>
    <property type="project" value="TreeGrafter"/>
</dbReference>
<proteinExistence type="predicted"/>
<dbReference type="PANTHER" id="PTHR10000">
    <property type="entry name" value="PHOSPHOSERINE PHOSPHATASE"/>
    <property type="match status" value="1"/>
</dbReference>
<dbReference type="SFLD" id="SFLDG01140">
    <property type="entry name" value="C2.B:_Phosphomannomutase_and_P"/>
    <property type="match status" value="1"/>
</dbReference>
<dbReference type="Pfam" id="PF08282">
    <property type="entry name" value="Hydrolase_3"/>
    <property type="match status" value="1"/>
</dbReference>
<dbReference type="SFLD" id="SFLDS00003">
    <property type="entry name" value="Haloacid_Dehalogenase"/>
    <property type="match status" value="1"/>
</dbReference>
<dbReference type="Gene3D" id="3.40.50.1000">
    <property type="entry name" value="HAD superfamily/HAD-like"/>
    <property type="match status" value="1"/>
</dbReference>
<name>A0A1X7NE57_9LACT</name>
<dbReference type="InterPro" id="IPR023214">
    <property type="entry name" value="HAD_sf"/>
</dbReference>
<reference evidence="1 2" key="1">
    <citation type="submission" date="2017-04" db="EMBL/GenBank/DDBJ databases">
        <authorList>
            <person name="Afonso C.L."/>
            <person name="Miller P.J."/>
            <person name="Scott M.A."/>
            <person name="Spackman E."/>
            <person name="Goraichik I."/>
            <person name="Dimitrov K.M."/>
            <person name="Suarez D.L."/>
            <person name="Swayne D.E."/>
        </authorList>
    </citation>
    <scope>NUCLEOTIDE SEQUENCE [LARGE SCALE GENOMIC DNA]</scope>
    <source>
        <strain evidence="1 2">LMG26642</strain>
    </source>
</reference>
<dbReference type="Gene3D" id="3.30.1240.10">
    <property type="match status" value="1"/>
</dbReference>
<dbReference type="InterPro" id="IPR000150">
    <property type="entry name" value="Cof"/>
</dbReference>
<evidence type="ECO:0000313" key="2">
    <source>
        <dbReference type="Proteomes" id="UP000193435"/>
    </source>
</evidence>
<dbReference type="NCBIfam" id="TIGR00099">
    <property type="entry name" value="Cof-subfamily"/>
    <property type="match status" value="1"/>
</dbReference>
<evidence type="ECO:0008006" key="3">
    <source>
        <dbReference type="Google" id="ProtNLM"/>
    </source>
</evidence>
<dbReference type="PANTHER" id="PTHR10000:SF23">
    <property type="entry name" value="5-AMINO-6-(5-PHOSPHO-D-RIBITYLAMINO)URACIL PHOSPHATASE YITU"/>
    <property type="match status" value="1"/>
</dbReference>
<dbReference type="STRING" id="1073423.SAMN04488700_1778"/>
<dbReference type="GO" id="GO:0016791">
    <property type="term" value="F:phosphatase activity"/>
    <property type="evidence" value="ECO:0007669"/>
    <property type="project" value="TreeGrafter"/>
</dbReference>
<dbReference type="CDD" id="cd07516">
    <property type="entry name" value="HAD_Pase"/>
    <property type="match status" value="1"/>
</dbReference>
<keyword evidence="2" id="KW-1185">Reference proteome</keyword>
<dbReference type="AlphaFoldDB" id="A0A1X7NE57"/>
<dbReference type="EMBL" id="FXBJ01000002">
    <property type="protein sequence ID" value="SMH35230.1"/>
    <property type="molecule type" value="Genomic_DNA"/>
</dbReference>
<dbReference type="SUPFAM" id="SSF56784">
    <property type="entry name" value="HAD-like"/>
    <property type="match status" value="1"/>
</dbReference>
<dbReference type="NCBIfam" id="TIGR01484">
    <property type="entry name" value="HAD-SF-IIB"/>
    <property type="match status" value="1"/>
</dbReference>
<evidence type="ECO:0000313" key="1">
    <source>
        <dbReference type="EMBL" id="SMH35230.1"/>
    </source>
</evidence>
<dbReference type="OrthoDB" id="9781413at2"/>
<accession>A0A1X7NE57</accession>
<dbReference type="Proteomes" id="UP000193435">
    <property type="component" value="Unassembled WGS sequence"/>
</dbReference>
<dbReference type="InterPro" id="IPR036412">
    <property type="entry name" value="HAD-like_sf"/>
</dbReference>
<protein>
    <recommendedName>
        <fullName evidence="3">Cof subfamily of IIB subfamily of haloacid dehalogenase superfamily/HAD-superfamily hydrolase, subfamily IIB</fullName>
    </recommendedName>
</protein>
<sequence length="269" mass="30352">MDKKLIAVDLDGTTLNQQSLISDKTKQVFQKAREAGHIISIATGRPYRNSKHYYDQLEMITPMINFNGALCHVPNEKDWSNQYHKTISRDIALDMLDLKKDFDIQLIAAELLDSVYTDESFLPYPDFFPHGQKDVLKLSSTNLKQNPTSVCVFTAQVNQEQIINKIVQRYGNLVEIRTWGGHTPCLEVVSAGVQKALGVERVASAYGIKQQNVIAFGDEDNDYEMIQYAGNGIVMKNGIQALKDIANDMTEETNDNDGLALYLEKFLRL</sequence>
<dbReference type="InterPro" id="IPR006379">
    <property type="entry name" value="HAD-SF_hydro_IIB"/>
</dbReference>